<dbReference type="AlphaFoldDB" id="A0A2S6HBF5"/>
<organism evidence="1 2">
    <name type="scientific">Methylobacter tundripaludum</name>
    <dbReference type="NCBI Taxonomy" id="173365"/>
    <lineage>
        <taxon>Bacteria</taxon>
        <taxon>Pseudomonadati</taxon>
        <taxon>Pseudomonadota</taxon>
        <taxon>Gammaproteobacteria</taxon>
        <taxon>Methylococcales</taxon>
        <taxon>Methylococcaceae</taxon>
        <taxon>Methylobacter</taxon>
    </lineage>
</organism>
<sequence>MLLPNPAAPYFYDIKSAIHGVWIPAFPAGMTTLNNN</sequence>
<protein>
    <submittedName>
        <fullName evidence="1">Uncharacterized protein</fullName>
    </submittedName>
</protein>
<dbReference type="EMBL" id="PTIZ01000007">
    <property type="protein sequence ID" value="PPK74790.1"/>
    <property type="molecule type" value="Genomic_DNA"/>
</dbReference>
<evidence type="ECO:0000313" key="1">
    <source>
        <dbReference type="EMBL" id="PPK74790.1"/>
    </source>
</evidence>
<gene>
    <name evidence="1" type="ORF">B0F87_10733</name>
</gene>
<evidence type="ECO:0000313" key="2">
    <source>
        <dbReference type="Proteomes" id="UP000240010"/>
    </source>
</evidence>
<comment type="caution">
    <text evidence="1">The sequence shown here is derived from an EMBL/GenBank/DDBJ whole genome shotgun (WGS) entry which is preliminary data.</text>
</comment>
<accession>A0A2S6HBF5</accession>
<reference evidence="1 2" key="1">
    <citation type="submission" date="2018-02" db="EMBL/GenBank/DDBJ databases">
        <title>Subsurface microbial communities from deep shales in Ohio and West Virginia, USA.</title>
        <authorList>
            <person name="Wrighton K."/>
        </authorList>
    </citation>
    <scope>NUCLEOTIDE SEQUENCE [LARGE SCALE GENOMIC DNA]</scope>
    <source>
        <strain evidence="1 2">OWC-DMM</strain>
    </source>
</reference>
<name>A0A2S6HBF5_9GAMM</name>
<dbReference type="Proteomes" id="UP000240010">
    <property type="component" value="Unassembled WGS sequence"/>
</dbReference>
<proteinExistence type="predicted"/>